<keyword evidence="1" id="KW-1133">Transmembrane helix</keyword>
<reference evidence="3" key="1">
    <citation type="submission" date="2022-11" db="UniProtKB">
        <authorList>
            <consortium name="WormBaseParasite"/>
        </authorList>
    </citation>
    <scope>IDENTIFICATION</scope>
</reference>
<protein>
    <submittedName>
        <fullName evidence="3">Uncharacterized protein</fullName>
    </submittedName>
</protein>
<keyword evidence="2" id="KW-1185">Reference proteome</keyword>
<evidence type="ECO:0000313" key="3">
    <source>
        <dbReference type="WBParaSite" id="ACRNAN_scaffold830.g11400.t1"/>
    </source>
</evidence>
<accession>A0A914EHE6</accession>
<evidence type="ECO:0000256" key="1">
    <source>
        <dbReference type="SAM" id="Phobius"/>
    </source>
</evidence>
<dbReference type="Proteomes" id="UP000887540">
    <property type="component" value="Unplaced"/>
</dbReference>
<keyword evidence="1" id="KW-0472">Membrane</keyword>
<sequence>MRPFITKDGSEIKVCAALYGDNMCHAFLKYITTDGVNHVIPDEHLGYMDKASQDEFQLTTQSFPIVQAIFVFDGCELYGYEFLNLTGRGIHISKSGYQRIPTIPISKVNCICGPYTSNSQSSQSNWVSTIFHLLSILIGITILVMVYLQWQNLHRMVQIFQKQPMVLTEKNENGFLFEIS</sequence>
<dbReference type="WBParaSite" id="ACRNAN_scaffold830.g11400.t1">
    <property type="protein sequence ID" value="ACRNAN_scaffold830.g11400.t1"/>
    <property type="gene ID" value="ACRNAN_scaffold830.g11400"/>
</dbReference>
<evidence type="ECO:0000313" key="2">
    <source>
        <dbReference type="Proteomes" id="UP000887540"/>
    </source>
</evidence>
<proteinExistence type="predicted"/>
<feature type="transmembrane region" description="Helical" evidence="1">
    <location>
        <begin position="126"/>
        <end position="148"/>
    </location>
</feature>
<keyword evidence="1" id="KW-0812">Transmembrane</keyword>
<organism evidence="2 3">
    <name type="scientific">Acrobeloides nanus</name>
    <dbReference type="NCBI Taxonomy" id="290746"/>
    <lineage>
        <taxon>Eukaryota</taxon>
        <taxon>Metazoa</taxon>
        <taxon>Ecdysozoa</taxon>
        <taxon>Nematoda</taxon>
        <taxon>Chromadorea</taxon>
        <taxon>Rhabditida</taxon>
        <taxon>Tylenchina</taxon>
        <taxon>Cephalobomorpha</taxon>
        <taxon>Cephaloboidea</taxon>
        <taxon>Cephalobidae</taxon>
        <taxon>Acrobeloides</taxon>
    </lineage>
</organism>
<dbReference type="AlphaFoldDB" id="A0A914EHE6"/>
<name>A0A914EHE6_9BILA</name>